<proteinExistence type="predicted"/>
<sequence length="288" mass="32544">MHHLAAGEGYSLYKDDDDVDFYPFGKRSKIVRRFEPQDSPRPPAPPPTSKARVQYDDEFWDRIHKQPSSYCKEDYTDASAMMKSSFVVHRDSFMGLAGAGLERLPSPKELYGKRRRGTGCKVAPSDCRMVAVLRHIQDIKKLQGSIDLLKKDKWGGSSHLPPEESWPRGELERVQGCSGSTAPPRHRPAEQEEEREGIPTADPFLPEFPVLPMQPFPLYPRDVPFYPSTQLHTNQQFPASQEEFCAAPGADPGSSYVMATADRQMAPEGFLTQPPHKEFWGFCFPSEE</sequence>
<keyword evidence="3" id="KW-1185">Reference proteome</keyword>
<evidence type="ECO:0000256" key="1">
    <source>
        <dbReference type="SAM" id="MobiDB-lite"/>
    </source>
</evidence>
<reference evidence="2" key="1">
    <citation type="submission" date="2022-02" db="EMBL/GenBank/DDBJ databases">
        <title>Atlantic sturgeon de novo genome assembly.</title>
        <authorList>
            <person name="Stock M."/>
            <person name="Klopp C."/>
            <person name="Guiguen Y."/>
            <person name="Cabau C."/>
            <person name="Parinello H."/>
            <person name="Santidrian Yebra-Pimentel E."/>
            <person name="Kuhl H."/>
            <person name="Dirks R.P."/>
            <person name="Guessner J."/>
            <person name="Wuertz S."/>
            <person name="Du K."/>
            <person name="Schartl M."/>
        </authorList>
    </citation>
    <scope>NUCLEOTIDE SEQUENCE</scope>
    <source>
        <strain evidence="2">STURGEONOMICS-FGT-2020</strain>
        <tissue evidence="2">Whole blood</tissue>
    </source>
</reference>
<feature type="compositionally biased region" description="Basic and acidic residues" evidence="1">
    <location>
        <begin position="161"/>
        <end position="173"/>
    </location>
</feature>
<dbReference type="InterPro" id="IPR026238">
    <property type="entry name" value="INCA1"/>
</dbReference>
<comment type="caution">
    <text evidence="2">The sequence shown here is derived from an EMBL/GenBank/DDBJ whole genome shotgun (WGS) entry which is preliminary data.</text>
</comment>
<feature type="region of interest" description="Disordered" evidence="1">
    <location>
        <begin position="32"/>
        <end position="52"/>
    </location>
</feature>
<name>A0AAD8FU22_ACIOX</name>
<dbReference type="Proteomes" id="UP001230051">
    <property type="component" value="Unassembled WGS sequence"/>
</dbReference>
<organism evidence="2 3">
    <name type="scientific">Acipenser oxyrinchus oxyrinchus</name>
    <dbReference type="NCBI Taxonomy" id="40147"/>
    <lineage>
        <taxon>Eukaryota</taxon>
        <taxon>Metazoa</taxon>
        <taxon>Chordata</taxon>
        <taxon>Craniata</taxon>
        <taxon>Vertebrata</taxon>
        <taxon>Euteleostomi</taxon>
        <taxon>Actinopterygii</taxon>
        <taxon>Chondrostei</taxon>
        <taxon>Acipenseriformes</taxon>
        <taxon>Acipenseridae</taxon>
        <taxon>Acipenser</taxon>
    </lineage>
</organism>
<evidence type="ECO:0000313" key="3">
    <source>
        <dbReference type="Proteomes" id="UP001230051"/>
    </source>
</evidence>
<feature type="region of interest" description="Disordered" evidence="1">
    <location>
        <begin position="152"/>
        <end position="201"/>
    </location>
</feature>
<evidence type="ECO:0000313" key="2">
    <source>
        <dbReference type="EMBL" id="KAK1153289.1"/>
    </source>
</evidence>
<accession>A0AAD8FU22</accession>
<dbReference type="AlphaFoldDB" id="A0AAD8FU22"/>
<dbReference type="Pfam" id="PF15142">
    <property type="entry name" value="INCA1"/>
    <property type="match status" value="1"/>
</dbReference>
<dbReference type="PRINTS" id="PR02102">
    <property type="entry name" value="PROTEININCA1"/>
</dbReference>
<dbReference type="EMBL" id="JAGXEW010000042">
    <property type="protein sequence ID" value="KAK1153289.1"/>
    <property type="molecule type" value="Genomic_DNA"/>
</dbReference>
<protein>
    <submittedName>
        <fullName evidence="2">Uncharacterized protein</fullName>
    </submittedName>
</protein>
<feature type="compositionally biased region" description="Pro residues" evidence="1">
    <location>
        <begin position="39"/>
        <end position="48"/>
    </location>
</feature>
<gene>
    <name evidence="2" type="ORF">AOXY_G30194</name>
</gene>